<evidence type="ECO:0000313" key="3">
    <source>
        <dbReference type="Proteomes" id="UP000179230"/>
    </source>
</evidence>
<organism evidence="2 3">
    <name type="scientific">Candidatus Kaiserbacteria bacterium RIFOXYD1_FULL_42_15</name>
    <dbReference type="NCBI Taxonomy" id="1798532"/>
    <lineage>
        <taxon>Bacteria</taxon>
        <taxon>Candidatus Kaiseribacteriota</taxon>
    </lineage>
</organism>
<comment type="caution">
    <text evidence="2">The sequence shown here is derived from an EMBL/GenBank/DDBJ whole genome shotgun (WGS) entry which is preliminary data.</text>
</comment>
<protein>
    <recommendedName>
        <fullName evidence="1">DUF218 domain-containing protein</fullName>
    </recommendedName>
</protein>
<gene>
    <name evidence="2" type="ORF">A2592_03115</name>
</gene>
<feature type="domain" description="DUF218" evidence="1">
    <location>
        <begin position="24"/>
        <end position="129"/>
    </location>
</feature>
<dbReference type="AlphaFoldDB" id="A0A1F6FSF9"/>
<dbReference type="Pfam" id="PF02698">
    <property type="entry name" value="DUF218"/>
    <property type="match status" value="1"/>
</dbReference>
<reference evidence="2 3" key="1">
    <citation type="journal article" date="2016" name="Nat. Commun.">
        <title>Thousands of microbial genomes shed light on interconnected biogeochemical processes in an aquifer system.</title>
        <authorList>
            <person name="Anantharaman K."/>
            <person name="Brown C.T."/>
            <person name="Hug L.A."/>
            <person name="Sharon I."/>
            <person name="Castelle C.J."/>
            <person name="Probst A.J."/>
            <person name="Thomas B.C."/>
            <person name="Singh A."/>
            <person name="Wilkins M.J."/>
            <person name="Karaoz U."/>
            <person name="Brodie E.L."/>
            <person name="Williams K.H."/>
            <person name="Hubbard S.S."/>
            <person name="Banfield J.F."/>
        </authorList>
    </citation>
    <scope>NUCLEOTIDE SEQUENCE [LARGE SCALE GENOMIC DNA]</scope>
</reference>
<sequence length="175" mass="20030">MGIPQALILACDLTPDGTNLGQKTIARLERGLRHAQETGERLIVAASWSPRHPQQPSAMAEMMASWLKEHGYTDTVVRQATRFNTRGELDVVPDVDSIISDPLHLKRVRIMIRQMYGRRKARDVNYVPTTETSMTAKGRLLEPFKCAFLYMPLWFQDGVIYLLHHSPLRRINLSY</sequence>
<dbReference type="EMBL" id="MFMT01000013">
    <property type="protein sequence ID" value="OGG88773.1"/>
    <property type="molecule type" value="Genomic_DNA"/>
</dbReference>
<dbReference type="InterPro" id="IPR003848">
    <property type="entry name" value="DUF218"/>
</dbReference>
<dbReference type="Proteomes" id="UP000179230">
    <property type="component" value="Unassembled WGS sequence"/>
</dbReference>
<accession>A0A1F6FSF9</accession>
<proteinExistence type="predicted"/>
<evidence type="ECO:0000259" key="1">
    <source>
        <dbReference type="Pfam" id="PF02698"/>
    </source>
</evidence>
<evidence type="ECO:0000313" key="2">
    <source>
        <dbReference type="EMBL" id="OGG88773.1"/>
    </source>
</evidence>
<name>A0A1F6FSF9_9BACT</name>